<dbReference type="Proteomes" id="UP000176221">
    <property type="component" value="Unassembled WGS sequence"/>
</dbReference>
<protein>
    <recommendedName>
        <fullName evidence="4">DUF5668 domain-containing protein</fullName>
    </recommendedName>
</protein>
<evidence type="ECO:0000313" key="2">
    <source>
        <dbReference type="EMBL" id="OHA33177.1"/>
    </source>
</evidence>
<evidence type="ECO:0000256" key="1">
    <source>
        <dbReference type="SAM" id="Phobius"/>
    </source>
</evidence>
<accession>A0A1G2NAK6</accession>
<evidence type="ECO:0008006" key="4">
    <source>
        <dbReference type="Google" id="ProtNLM"/>
    </source>
</evidence>
<keyword evidence="1" id="KW-1133">Transmembrane helix</keyword>
<evidence type="ECO:0000313" key="3">
    <source>
        <dbReference type="Proteomes" id="UP000176221"/>
    </source>
</evidence>
<keyword evidence="1" id="KW-0472">Membrane</keyword>
<organism evidence="2 3">
    <name type="scientific">Candidatus Taylorbacteria bacterium RIFCSPLOWO2_01_FULL_45_15b</name>
    <dbReference type="NCBI Taxonomy" id="1802319"/>
    <lineage>
        <taxon>Bacteria</taxon>
        <taxon>Candidatus Tayloriibacteriota</taxon>
    </lineage>
</organism>
<feature type="transmembrane region" description="Helical" evidence="1">
    <location>
        <begin position="17"/>
        <end position="34"/>
    </location>
</feature>
<name>A0A1G2NAK6_9BACT</name>
<keyword evidence="1" id="KW-0812">Transmembrane</keyword>
<feature type="transmembrane region" description="Helical" evidence="1">
    <location>
        <begin position="40"/>
        <end position="63"/>
    </location>
</feature>
<dbReference type="EMBL" id="MHRX01000035">
    <property type="protein sequence ID" value="OHA33177.1"/>
    <property type="molecule type" value="Genomic_DNA"/>
</dbReference>
<comment type="caution">
    <text evidence="2">The sequence shown here is derived from an EMBL/GenBank/DDBJ whole genome shotgun (WGS) entry which is preliminary data.</text>
</comment>
<sequence>MNEKDSRNICACPHHKALPILLIVFGLIWLLRALDILGTYFGYVSEIILAITVVVGGGIWLGSRRCNCCSDKRSF</sequence>
<proteinExistence type="predicted"/>
<dbReference type="AlphaFoldDB" id="A0A1G2NAK6"/>
<gene>
    <name evidence="2" type="ORF">A2928_03110</name>
</gene>
<reference evidence="2 3" key="1">
    <citation type="journal article" date="2016" name="Nat. Commun.">
        <title>Thousands of microbial genomes shed light on interconnected biogeochemical processes in an aquifer system.</title>
        <authorList>
            <person name="Anantharaman K."/>
            <person name="Brown C.T."/>
            <person name="Hug L.A."/>
            <person name="Sharon I."/>
            <person name="Castelle C.J."/>
            <person name="Probst A.J."/>
            <person name="Thomas B.C."/>
            <person name="Singh A."/>
            <person name="Wilkins M.J."/>
            <person name="Karaoz U."/>
            <person name="Brodie E.L."/>
            <person name="Williams K.H."/>
            <person name="Hubbard S.S."/>
            <person name="Banfield J.F."/>
        </authorList>
    </citation>
    <scope>NUCLEOTIDE SEQUENCE [LARGE SCALE GENOMIC DNA]</scope>
</reference>